<keyword evidence="1" id="KW-0175">Coiled coil</keyword>
<dbReference type="RefSeq" id="WP_344469495.1">
    <property type="nucleotide sequence ID" value="NZ_BAAANT010000066.1"/>
</dbReference>
<feature type="region of interest" description="Disordered" evidence="2">
    <location>
        <begin position="764"/>
        <end position="785"/>
    </location>
</feature>
<feature type="coiled-coil region" evidence="1">
    <location>
        <begin position="1190"/>
        <end position="1217"/>
    </location>
</feature>
<evidence type="ECO:0000256" key="1">
    <source>
        <dbReference type="SAM" id="Coils"/>
    </source>
</evidence>
<name>A0ABN3ABM5_9ACTN</name>
<dbReference type="EMBL" id="BAAANT010000066">
    <property type="protein sequence ID" value="GAA2158214.1"/>
    <property type="molecule type" value="Genomic_DNA"/>
</dbReference>
<reference evidence="3 4" key="1">
    <citation type="journal article" date="2019" name="Int. J. Syst. Evol. Microbiol.">
        <title>The Global Catalogue of Microorganisms (GCM) 10K type strain sequencing project: providing services to taxonomists for standard genome sequencing and annotation.</title>
        <authorList>
            <consortium name="The Broad Institute Genomics Platform"/>
            <consortium name="The Broad Institute Genome Sequencing Center for Infectious Disease"/>
            <person name="Wu L."/>
            <person name="Ma J."/>
        </authorList>
    </citation>
    <scope>NUCLEOTIDE SEQUENCE [LARGE SCALE GENOMIC DNA]</scope>
    <source>
        <strain evidence="3 4">JCM 14560</strain>
    </source>
</reference>
<evidence type="ECO:0000256" key="2">
    <source>
        <dbReference type="SAM" id="MobiDB-lite"/>
    </source>
</evidence>
<feature type="compositionally biased region" description="Basic and acidic residues" evidence="2">
    <location>
        <begin position="767"/>
        <end position="780"/>
    </location>
</feature>
<comment type="caution">
    <text evidence="3">The sequence shown here is derived from an EMBL/GenBank/DDBJ whole genome shotgun (WGS) entry which is preliminary data.</text>
</comment>
<sequence length="1400" mass="153910">MEWQRLPWKRRVLPLGEPPESDRYGWPVTSVFAGSSAGRPLADEREVPLLVLRGERGLGKSVALEQERAALEDAGSQVRWLDLGDCREVSLAAAKLDKAFQSSAVPGEWHVLLDGLDEGLDDLSVLDQLIAARVEALDEDVRLGLRLRISCRTARWPASLEGELRRFWPEHQVKIMGMAPLSREDVELAARRVGVEDAAAFTSVIQQRGLVALATHPVTLRQLLTSYLDRGSLPATTEQAYLDACLHLCAETRRSNNIQVLHSQTSPEHLLAVAARLAAALQFGPHTALSDAPDRFESLPTDLDLSRLAPGHEPGLLGGDVPCTLAELRRVTESSLLVPLGELRWAFAHQSYREFLAAHFLRTRGMEPEVQRELLWVGDGEARHVIPAHQEVAAWRSSSDATVFEDLLRDDPLVLLLADLPNRTDADRARTVEALLALLQHDDTVRLDHTLLHRLDHPQLAGQLRPHLQSATEVNQLYGAVSIARACRRPEITSELLILAEDTDLNTEVRVAALAGVADPDTEALQRIRALSQDASPEIAAAALRQLRPDHITLADFLGRVRDPDPLYIGTAFMLRREIPEQLGIADIADAALWARRTLWHPKASGSPALAIAVLARAVALGDQTPQADDLLATIGDALLGLAVDEDLLHSTDIRASLEDLGTALDAGLRTRRQLALYLFEHSSKEQFLTLLSGLPHGSFLPQADAPYWMENWDLLSVFDQDLARQAFRFPPPDEPTALAQAQAARAAHPALCEITAFWDNPPAEPPWERGRREQEEHARQQNTFNEADLRVALDAVLATPADQVRGAWTQVVSQLHRTADGTPAHPTGPLLTLADKAPSRPSAGTDLAHSLEQAALHLLRTVPPLNVDDLIPDGAVDFGTVPELTAFALVEDLSTLPPDPARWAGWAVALASAYDSSSRGVQRRVLPQCAQRAGSDLPELLTAVLDGVHDDALRVIANSFAALPERGAGPSLLVWAGHPDRRPEQWQTVLGELASTGDIEALNQVATALDADPGVHVSSAPECVRWMLAARTALYCEGLPARWPAIRRRLDNPATLKQYLEALARMPAPPGSWPTAVGQLTERDLADLYTLLVEHVGLDTLQAPRRSGFVRESNDTLSDMARSLPNILAAKNTPQAAAELRDLAQKYPDLWQLRMQARATARAAAARYAVPVQPEVLIRLAGDAQLRIVRDERQLLDIVTESLRALEQELQGYNGTAVNLWNRDQDKFGKDTKCWPCWEDDLCDAVTSFLRRDIGGHRVVVNREVEVRRTGLPGLRTDIQIEAPTPAGAQQGTIRVIIECKGCWNDDLPKATEKQLAAYLTEPHTGGMLLVGYFNCTRWNDKPRKCPKNNHGIEDIRRKQAMEAATLGQQAQVAVSSFVLDCRLPGEESDWRKRSPSPI</sequence>
<evidence type="ECO:0000313" key="3">
    <source>
        <dbReference type="EMBL" id="GAA2158214.1"/>
    </source>
</evidence>
<organism evidence="3 4">
    <name type="scientific">Kitasatospora kazusensis</name>
    <dbReference type="NCBI Taxonomy" id="407974"/>
    <lineage>
        <taxon>Bacteria</taxon>
        <taxon>Bacillati</taxon>
        <taxon>Actinomycetota</taxon>
        <taxon>Actinomycetes</taxon>
        <taxon>Kitasatosporales</taxon>
        <taxon>Streptomycetaceae</taxon>
        <taxon>Kitasatospora</taxon>
    </lineage>
</organism>
<evidence type="ECO:0008006" key="5">
    <source>
        <dbReference type="Google" id="ProtNLM"/>
    </source>
</evidence>
<keyword evidence="4" id="KW-1185">Reference proteome</keyword>
<protein>
    <recommendedName>
        <fullName evidence="5">HEAT repeat protein</fullName>
    </recommendedName>
</protein>
<gene>
    <name evidence="3" type="ORF">GCM10009760_61040</name>
</gene>
<dbReference type="Proteomes" id="UP001422759">
    <property type="component" value="Unassembled WGS sequence"/>
</dbReference>
<accession>A0ABN3ABM5</accession>
<proteinExistence type="predicted"/>
<evidence type="ECO:0000313" key="4">
    <source>
        <dbReference type="Proteomes" id="UP001422759"/>
    </source>
</evidence>